<dbReference type="GO" id="GO:0046961">
    <property type="term" value="F:proton-transporting ATPase activity, rotational mechanism"/>
    <property type="evidence" value="ECO:0007669"/>
    <property type="project" value="InterPro"/>
</dbReference>
<dbReference type="InterPro" id="IPR044911">
    <property type="entry name" value="V-type_ATPase_csu/dsu_dom_3"/>
</dbReference>
<accession>A0A4R6LLG7</accession>
<keyword evidence="1" id="KW-0813">Transport</keyword>
<dbReference type="InterPro" id="IPR002843">
    <property type="entry name" value="ATPase_V0-cplx_csu/dsu"/>
</dbReference>
<proteinExistence type="predicted"/>
<dbReference type="OrthoDB" id="9816136at2"/>
<dbReference type="RefSeq" id="WP_133515750.1">
    <property type="nucleotide sequence ID" value="NZ_SNWX01000024.1"/>
</dbReference>
<keyword evidence="2" id="KW-0406">Ion transport</keyword>
<dbReference type="EMBL" id="SNWX01000024">
    <property type="protein sequence ID" value="TDO83420.1"/>
    <property type="molecule type" value="Genomic_DNA"/>
</dbReference>
<dbReference type="InterPro" id="IPR050873">
    <property type="entry name" value="V-ATPase_V0D/AC39_subunit"/>
</dbReference>
<name>A0A4R6LLG7_9FIRM</name>
<dbReference type="InterPro" id="IPR036079">
    <property type="entry name" value="ATPase_csu/dsu_sf"/>
</dbReference>
<dbReference type="Pfam" id="PF01992">
    <property type="entry name" value="vATP-synt_AC39"/>
    <property type="match status" value="1"/>
</dbReference>
<evidence type="ECO:0000313" key="4">
    <source>
        <dbReference type="Proteomes" id="UP000295064"/>
    </source>
</evidence>
<dbReference type="SUPFAM" id="SSF103486">
    <property type="entry name" value="V-type ATP synthase subunit C"/>
    <property type="match status" value="1"/>
</dbReference>
<reference evidence="3 4" key="1">
    <citation type="submission" date="2019-03" db="EMBL/GenBank/DDBJ databases">
        <title>Subsurface microbial communities from deep shales in Ohio and West Virginia, USA.</title>
        <authorList>
            <person name="Wrighton K."/>
        </authorList>
    </citation>
    <scope>NUCLEOTIDE SEQUENCE [LARGE SCALE GENOMIC DNA]</scope>
    <source>
        <strain evidence="3 4">MA284_T2</strain>
    </source>
</reference>
<evidence type="ECO:0000256" key="1">
    <source>
        <dbReference type="ARBA" id="ARBA00022448"/>
    </source>
</evidence>
<evidence type="ECO:0000256" key="2">
    <source>
        <dbReference type="ARBA" id="ARBA00023065"/>
    </source>
</evidence>
<evidence type="ECO:0000313" key="3">
    <source>
        <dbReference type="EMBL" id="TDO83420.1"/>
    </source>
</evidence>
<comment type="caution">
    <text evidence="3">The sequence shown here is derived from an EMBL/GenBank/DDBJ whole genome shotgun (WGS) entry which is preliminary data.</text>
</comment>
<dbReference type="AlphaFoldDB" id="A0A4R6LLG7"/>
<dbReference type="Proteomes" id="UP000295064">
    <property type="component" value="Unassembled WGS sequence"/>
</dbReference>
<organism evidence="3 4">
    <name type="scientific">Halanaerobium saccharolyticum</name>
    <dbReference type="NCBI Taxonomy" id="43595"/>
    <lineage>
        <taxon>Bacteria</taxon>
        <taxon>Bacillati</taxon>
        <taxon>Bacillota</taxon>
        <taxon>Clostridia</taxon>
        <taxon>Halanaerobiales</taxon>
        <taxon>Halanaerobiaceae</taxon>
        <taxon>Halanaerobium</taxon>
    </lineage>
</organism>
<protein>
    <submittedName>
        <fullName evidence="3">V/A-type H+-transporting ATPase subunit C</fullName>
    </submittedName>
</protein>
<sequence length="351" mass="42396">MAAIFQYPAINAKLKALSSKMLKEKDFQNLIELNSVQEAFNYLYDNTYYKEYLEDISGQEIHRRQLELNLKKSLVLSEDFLKKYLSSDLEKFIEHYFKKFEIEDLKIILRTILMENEEDYLSDNLIYIDRNKKIDFNNLIQASSYQEIQEVLKELHYAEILDEFAEQYQQNKNLFQIEMTLDFHYFSHLNDLAGGFSKKDKKYFDEIIGTQIDLLNIQWIYRIKRYYNLSSGEILNYIIPFHFKVSREELRKLSQVNNPDDLFKQISYAPYQELLENAVKDANNIFERFFLNYIFKKLQQIKSESFFTISNILAYLYLREYELRDIITVIEGIRYSLPDERIKNFLIRREV</sequence>
<gene>
    <name evidence="3" type="ORF">DFR79_1242</name>
</gene>
<dbReference type="PANTHER" id="PTHR38682">
    <property type="entry name" value="V-TYPE ATP SYNTHASE SUBUNIT C"/>
    <property type="match status" value="1"/>
</dbReference>
<dbReference type="Gene3D" id="1.10.132.50">
    <property type="entry name" value="ATP synthase (C/AC39) subunit, domain 3"/>
    <property type="match status" value="3"/>
</dbReference>
<dbReference type="PANTHER" id="PTHR38682:SF1">
    <property type="entry name" value="V-TYPE ATP SYNTHASE SUBUNIT C"/>
    <property type="match status" value="1"/>
</dbReference>